<comment type="caution">
    <text evidence="2">The sequence shown here is derived from an EMBL/GenBank/DDBJ whole genome shotgun (WGS) entry which is preliminary data.</text>
</comment>
<proteinExistence type="predicted"/>
<protein>
    <submittedName>
        <fullName evidence="2">Oxidoreductase</fullName>
    </submittedName>
</protein>
<evidence type="ECO:0000313" key="3">
    <source>
        <dbReference type="Proteomes" id="UP000649179"/>
    </source>
</evidence>
<dbReference type="InterPro" id="IPR029058">
    <property type="entry name" value="AB_hydrolase_fold"/>
</dbReference>
<reference evidence="2" key="2">
    <citation type="submission" date="2020-09" db="EMBL/GenBank/DDBJ databases">
        <authorList>
            <person name="Sun Q."/>
            <person name="Zhou Y."/>
        </authorList>
    </citation>
    <scope>NUCLEOTIDE SEQUENCE</scope>
    <source>
        <strain evidence="2">CGMCC 1.16067</strain>
    </source>
</reference>
<keyword evidence="3" id="KW-1185">Reference proteome</keyword>
<dbReference type="PANTHER" id="PTHR43798">
    <property type="entry name" value="MONOACYLGLYCEROL LIPASE"/>
    <property type="match status" value="1"/>
</dbReference>
<evidence type="ECO:0000259" key="1">
    <source>
        <dbReference type="Pfam" id="PF00561"/>
    </source>
</evidence>
<accession>A0A917BKK8</accession>
<dbReference type="AlphaFoldDB" id="A0A917BKK8"/>
<evidence type="ECO:0000313" key="2">
    <source>
        <dbReference type="EMBL" id="GGF46894.1"/>
    </source>
</evidence>
<dbReference type="GO" id="GO:0016020">
    <property type="term" value="C:membrane"/>
    <property type="evidence" value="ECO:0007669"/>
    <property type="project" value="TreeGrafter"/>
</dbReference>
<dbReference type="PANTHER" id="PTHR43798:SF33">
    <property type="entry name" value="HYDROLASE, PUTATIVE (AFU_ORTHOLOGUE AFUA_2G14860)-RELATED"/>
    <property type="match status" value="1"/>
</dbReference>
<dbReference type="SUPFAM" id="SSF53474">
    <property type="entry name" value="alpha/beta-Hydrolases"/>
    <property type="match status" value="1"/>
</dbReference>
<reference evidence="2" key="1">
    <citation type="journal article" date="2014" name="Int. J. Syst. Evol. Microbiol.">
        <title>Complete genome sequence of Corynebacterium casei LMG S-19264T (=DSM 44701T), isolated from a smear-ripened cheese.</title>
        <authorList>
            <consortium name="US DOE Joint Genome Institute (JGI-PGF)"/>
            <person name="Walter F."/>
            <person name="Albersmeier A."/>
            <person name="Kalinowski J."/>
            <person name="Ruckert C."/>
        </authorList>
    </citation>
    <scope>NUCLEOTIDE SEQUENCE</scope>
    <source>
        <strain evidence="2">CGMCC 1.16067</strain>
    </source>
</reference>
<gene>
    <name evidence="2" type="ORF">GCM10011519_21120</name>
</gene>
<dbReference type="InterPro" id="IPR000073">
    <property type="entry name" value="AB_hydrolase_1"/>
</dbReference>
<dbReference type="EMBL" id="BMKQ01000001">
    <property type="protein sequence ID" value="GGF46894.1"/>
    <property type="molecule type" value="Genomic_DNA"/>
</dbReference>
<dbReference type="Proteomes" id="UP000649179">
    <property type="component" value="Unassembled WGS sequence"/>
</dbReference>
<feature type="domain" description="AB hydrolase-1" evidence="1">
    <location>
        <begin position="2"/>
        <end position="232"/>
    </location>
</feature>
<dbReference type="Pfam" id="PF00561">
    <property type="entry name" value="Abhydrolase_1"/>
    <property type="match status" value="1"/>
</dbReference>
<organism evidence="2 3">
    <name type="scientific">Marmoricola endophyticus</name>
    <dbReference type="NCBI Taxonomy" id="2040280"/>
    <lineage>
        <taxon>Bacteria</taxon>
        <taxon>Bacillati</taxon>
        <taxon>Actinomycetota</taxon>
        <taxon>Actinomycetes</taxon>
        <taxon>Propionibacteriales</taxon>
        <taxon>Nocardioidaceae</taxon>
        <taxon>Marmoricola</taxon>
    </lineage>
</organism>
<name>A0A917BKK8_9ACTN</name>
<dbReference type="Gene3D" id="3.40.50.1820">
    <property type="entry name" value="alpha/beta hydrolase"/>
    <property type="match status" value="1"/>
</dbReference>
<dbReference type="InterPro" id="IPR050266">
    <property type="entry name" value="AB_hydrolase_sf"/>
</dbReference>
<dbReference type="GO" id="GO:0003824">
    <property type="term" value="F:catalytic activity"/>
    <property type="evidence" value="ECO:0007669"/>
    <property type="project" value="UniProtKB-ARBA"/>
</dbReference>
<sequence>MVVLTHGFPMDHRQWRLVLPDLDGLRCVLPTLPLGAHRHAMRPGTDLTQAGQARILADFLDALDLHEVTLVMSDWGGPAFVVAQDRAERVARMVMVSCEAFDNFPPPPARPAALLCRAPGGTWLLTQLMRTSLLRHGRHGYGSMSHARVPDEVMDAWFEPARRDPLVRRDLRAFATGTPRRSTLLQWSARLADFDRPALVVWAADDTMMPLAHGRRLAELLPQGRYVEVADSRTLVTEDQPEVLARLIRDFVGGPED</sequence>